<organism evidence="2 3">
    <name type="scientific">Stephania cephalantha</name>
    <dbReference type="NCBI Taxonomy" id="152367"/>
    <lineage>
        <taxon>Eukaryota</taxon>
        <taxon>Viridiplantae</taxon>
        <taxon>Streptophyta</taxon>
        <taxon>Embryophyta</taxon>
        <taxon>Tracheophyta</taxon>
        <taxon>Spermatophyta</taxon>
        <taxon>Magnoliopsida</taxon>
        <taxon>Ranunculales</taxon>
        <taxon>Menispermaceae</taxon>
        <taxon>Menispermoideae</taxon>
        <taxon>Cissampelideae</taxon>
        <taxon>Stephania</taxon>
    </lineage>
</organism>
<feature type="compositionally biased region" description="Polar residues" evidence="1">
    <location>
        <begin position="72"/>
        <end position="84"/>
    </location>
</feature>
<evidence type="ECO:0000313" key="3">
    <source>
        <dbReference type="Proteomes" id="UP001419268"/>
    </source>
</evidence>
<sequence length="121" mass="13793">MIMLDWLQLELNQTVITSLVSKWFGNARWSLHHPANNNSPARSKTSLIKESKPQEQSKSPKTKTKRNPKLDVQNQTSVETSAAKNNKIEKTSTDSPKPRTRSQSKSREATTSPIHTRQRKK</sequence>
<proteinExistence type="predicted"/>
<keyword evidence="3" id="KW-1185">Reference proteome</keyword>
<accession>A0AAP0L9Z9</accession>
<feature type="compositionally biased region" description="Polar residues" evidence="1">
    <location>
        <begin position="35"/>
        <end position="46"/>
    </location>
</feature>
<name>A0AAP0L9Z9_9MAGN</name>
<dbReference type="EMBL" id="JBBNAG010000001">
    <property type="protein sequence ID" value="KAK9165870.1"/>
    <property type="molecule type" value="Genomic_DNA"/>
</dbReference>
<gene>
    <name evidence="2" type="ORF">Scep_001061</name>
</gene>
<dbReference type="AlphaFoldDB" id="A0AAP0L9Z9"/>
<evidence type="ECO:0000256" key="1">
    <source>
        <dbReference type="SAM" id="MobiDB-lite"/>
    </source>
</evidence>
<evidence type="ECO:0000313" key="2">
    <source>
        <dbReference type="EMBL" id="KAK9165870.1"/>
    </source>
</evidence>
<comment type="caution">
    <text evidence="2">The sequence shown here is derived from an EMBL/GenBank/DDBJ whole genome shotgun (WGS) entry which is preliminary data.</text>
</comment>
<feature type="region of interest" description="Disordered" evidence="1">
    <location>
        <begin position="30"/>
        <end position="121"/>
    </location>
</feature>
<dbReference type="Proteomes" id="UP001419268">
    <property type="component" value="Unassembled WGS sequence"/>
</dbReference>
<protein>
    <submittedName>
        <fullName evidence="2">Uncharacterized protein</fullName>
    </submittedName>
</protein>
<reference evidence="2 3" key="1">
    <citation type="submission" date="2024-01" db="EMBL/GenBank/DDBJ databases">
        <title>Genome assemblies of Stephania.</title>
        <authorList>
            <person name="Yang L."/>
        </authorList>
    </citation>
    <scope>NUCLEOTIDE SEQUENCE [LARGE SCALE GENOMIC DNA]</scope>
    <source>
        <strain evidence="2">JXDWG</strain>
        <tissue evidence="2">Leaf</tissue>
    </source>
</reference>